<feature type="active site" evidence="1">
    <location>
        <position position="269"/>
    </location>
</feature>
<dbReference type="SUPFAM" id="SSF54211">
    <property type="entry name" value="Ribosomal protein S5 domain 2-like"/>
    <property type="match status" value="1"/>
</dbReference>
<feature type="region of interest" description="Disordered" evidence="2">
    <location>
        <begin position="1"/>
        <end position="23"/>
    </location>
</feature>
<keyword evidence="3" id="KW-1133">Transmembrane helix</keyword>
<evidence type="ECO:0000256" key="2">
    <source>
        <dbReference type="SAM" id="MobiDB-lite"/>
    </source>
</evidence>
<keyword evidence="1" id="KW-0645">Protease</keyword>
<evidence type="ECO:0000313" key="6">
    <source>
        <dbReference type="EMBL" id="GAA2492419.1"/>
    </source>
</evidence>
<dbReference type="SUPFAM" id="SSF50156">
    <property type="entry name" value="PDZ domain-like"/>
    <property type="match status" value="1"/>
</dbReference>
<feature type="active site" evidence="1">
    <location>
        <position position="314"/>
    </location>
</feature>
<dbReference type="Pfam" id="PF13180">
    <property type="entry name" value="PDZ_2"/>
    <property type="match status" value="1"/>
</dbReference>
<dbReference type="Pfam" id="PF05362">
    <property type="entry name" value="Lon_C"/>
    <property type="match status" value="1"/>
</dbReference>
<comment type="similarity">
    <text evidence="1">Belongs to the peptidase S16 family.</text>
</comment>
<protein>
    <recommendedName>
        <fullName evidence="1">endopeptidase La</fullName>
        <ecNumber evidence="1">3.4.21.53</ecNumber>
    </recommendedName>
</protein>
<reference evidence="7" key="1">
    <citation type="journal article" date="2019" name="Int. J. Syst. Evol. Microbiol.">
        <title>The Global Catalogue of Microorganisms (GCM) 10K type strain sequencing project: providing services to taxonomists for standard genome sequencing and annotation.</title>
        <authorList>
            <consortium name="The Broad Institute Genomics Platform"/>
            <consortium name="The Broad Institute Genome Sequencing Center for Infectious Disease"/>
            <person name="Wu L."/>
            <person name="Ma J."/>
        </authorList>
    </citation>
    <scope>NUCLEOTIDE SEQUENCE [LARGE SCALE GENOMIC DNA]</scope>
    <source>
        <strain evidence="7">JCM 16259</strain>
    </source>
</reference>
<dbReference type="RefSeq" id="WP_344256112.1">
    <property type="nucleotide sequence ID" value="NZ_BAAARE010000015.1"/>
</dbReference>
<dbReference type="Proteomes" id="UP001500730">
    <property type="component" value="Unassembled WGS sequence"/>
</dbReference>
<comment type="catalytic activity">
    <reaction evidence="1">
        <text>Hydrolysis of proteins in presence of ATP.</text>
        <dbReference type="EC" id="3.4.21.53"/>
    </reaction>
</comment>
<dbReference type="EC" id="3.4.21.53" evidence="1"/>
<keyword evidence="3" id="KW-0472">Membrane</keyword>
<feature type="transmembrane region" description="Helical" evidence="3">
    <location>
        <begin position="31"/>
        <end position="53"/>
    </location>
</feature>
<evidence type="ECO:0000313" key="7">
    <source>
        <dbReference type="Proteomes" id="UP001500730"/>
    </source>
</evidence>
<dbReference type="PANTHER" id="PTHR10046">
    <property type="entry name" value="ATP DEPENDENT LON PROTEASE FAMILY MEMBER"/>
    <property type="match status" value="1"/>
</dbReference>
<dbReference type="PROSITE" id="PS51786">
    <property type="entry name" value="LON_PROTEOLYTIC"/>
    <property type="match status" value="1"/>
</dbReference>
<evidence type="ECO:0000259" key="5">
    <source>
        <dbReference type="PROSITE" id="PS51786"/>
    </source>
</evidence>
<dbReference type="InterPro" id="IPR008269">
    <property type="entry name" value="Lon_proteolytic"/>
</dbReference>
<feature type="compositionally biased region" description="Basic and acidic residues" evidence="2">
    <location>
        <begin position="10"/>
        <end position="23"/>
    </location>
</feature>
<proteinExistence type="inferred from homology"/>
<name>A0ABP5Z4S8_9MICO</name>
<dbReference type="Gene3D" id="3.30.230.10">
    <property type="match status" value="1"/>
</dbReference>
<dbReference type="PROSITE" id="PS50106">
    <property type="entry name" value="PDZ"/>
    <property type="match status" value="1"/>
</dbReference>
<dbReference type="InterPro" id="IPR001478">
    <property type="entry name" value="PDZ"/>
</dbReference>
<accession>A0ABP5Z4S8</accession>
<evidence type="ECO:0000256" key="1">
    <source>
        <dbReference type="PROSITE-ProRule" id="PRU01122"/>
    </source>
</evidence>
<dbReference type="InterPro" id="IPR020568">
    <property type="entry name" value="Ribosomal_Su5_D2-typ_SF"/>
</dbReference>
<evidence type="ECO:0000259" key="4">
    <source>
        <dbReference type="PROSITE" id="PS50106"/>
    </source>
</evidence>
<keyword evidence="7" id="KW-1185">Reference proteome</keyword>
<dbReference type="InterPro" id="IPR014721">
    <property type="entry name" value="Ribsml_uS5_D2-typ_fold_subgr"/>
</dbReference>
<feature type="domain" description="Lon proteolytic" evidence="5">
    <location>
        <begin position="265"/>
        <end position="362"/>
    </location>
</feature>
<dbReference type="InterPro" id="IPR027065">
    <property type="entry name" value="Lon_Prtase"/>
</dbReference>
<keyword evidence="3" id="KW-0812">Transmembrane</keyword>
<organism evidence="6 7">
    <name type="scientific">Terrabacter carboxydivorans</name>
    <dbReference type="NCBI Taxonomy" id="619730"/>
    <lineage>
        <taxon>Bacteria</taxon>
        <taxon>Bacillati</taxon>
        <taxon>Actinomycetota</taxon>
        <taxon>Actinomycetes</taxon>
        <taxon>Micrococcales</taxon>
        <taxon>Intrasporangiaceae</taxon>
        <taxon>Terrabacter</taxon>
    </lineage>
</organism>
<dbReference type="EMBL" id="BAAARE010000015">
    <property type="protein sequence ID" value="GAA2492419.1"/>
    <property type="molecule type" value="Genomic_DNA"/>
</dbReference>
<feature type="domain" description="PDZ" evidence="4">
    <location>
        <begin position="143"/>
        <end position="225"/>
    </location>
</feature>
<keyword evidence="1" id="KW-0720">Serine protease</keyword>
<gene>
    <name evidence="6" type="ORF">GCM10009858_33020</name>
</gene>
<dbReference type="InterPro" id="IPR036034">
    <property type="entry name" value="PDZ_sf"/>
</dbReference>
<sequence>MPEQPADSDLPSRADVHEGERRGRLTRGNKAVLAAFFLFLVIMVVGSVVHLPYAVMSPGPTQDTLGTSADGKNTPIISISGLPTYPTDGALRFTTVRVEGGPGYPVDVWDILQAWIDPARDVLPVDDVFDPKVTQEQVAEENAIQMEGSQEEATAVALRAIGKQVPTHIAIAGITEASKAKGVLQVGDRLDRIDGEQIATTDAVRTALQKKKPGDTVSMTVTRKGKELTLDVPTVAGQGGRTALGVLLGLDHDFPAKVTIDAGAIGGPSAGLMFSLGIYDKLTPGPLAGGRQIAGTGTIDDQGVVGPIGGIRQKLAGARSDGAQYFLAPADNCNEVVGHVPDGLEVFKVGTFDEGRAAVEAIAKGQTSSLPHC</sequence>
<evidence type="ECO:0000256" key="3">
    <source>
        <dbReference type="SAM" id="Phobius"/>
    </source>
</evidence>
<keyword evidence="1" id="KW-0378">Hydrolase</keyword>
<comment type="caution">
    <text evidence="6">The sequence shown here is derived from an EMBL/GenBank/DDBJ whole genome shotgun (WGS) entry which is preliminary data.</text>
</comment>